<dbReference type="CDD" id="cd12318">
    <property type="entry name" value="RRM5_RBM19_like"/>
    <property type="match status" value="1"/>
</dbReference>
<feature type="compositionally biased region" description="Low complexity" evidence="7">
    <location>
        <begin position="611"/>
        <end position="628"/>
    </location>
</feature>
<evidence type="ECO:0000313" key="11">
    <source>
        <dbReference type="Proteomes" id="UP000030742"/>
    </source>
</evidence>
<feature type="domain" description="RRM" evidence="8">
    <location>
        <begin position="652"/>
        <end position="735"/>
    </location>
</feature>
<evidence type="ECO:0000256" key="6">
    <source>
        <dbReference type="PROSITE-ProRule" id="PRU00176"/>
    </source>
</evidence>
<dbReference type="FunFam" id="3.30.70.330:FF:000277">
    <property type="entry name" value="RNA binding motif protein 19"/>
    <property type="match status" value="1"/>
</dbReference>
<feature type="compositionally biased region" description="Acidic residues" evidence="7">
    <location>
        <begin position="632"/>
        <end position="650"/>
    </location>
</feature>
<organism evidence="9">
    <name type="scientific">Dendroctonus ponderosae</name>
    <name type="common">Mountain pine beetle</name>
    <dbReference type="NCBI Taxonomy" id="77166"/>
    <lineage>
        <taxon>Eukaryota</taxon>
        <taxon>Metazoa</taxon>
        <taxon>Ecdysozoa</taxon>
        <taxon>Arthropoda</taxon>
        <taxon>Hexapoda</taxon>
        <taxon>Insecta</taxon>
        <taxon>Pterygota</taxon>
        <taxon>Neoptera</taxon>
        <taxon>Endopterygota</taxon>
        <taxon>Coleoptera</taxon>
        <taxon>Polyphaga</taxon>
        <taxon>Cucujiformia</taxon>
        <taxon>Curculionidae</taxon>
        <taxon>Scolytinae</taxon>
        <taxon>Dendroctonus</taxon>
    </lineage>
</organism>
<evidence type="ECO:0000256" key="4">
    <source>
        <dbReference type="ARBA" id="ARBA00022884"/>
    </source>
</evidence>
<dbReference type="SMART" id="SM00360">
    <property type="entry name" value="RRM"/>
    <property type="match status" value="6"/>
</dbReference>
<dbReference type="PANTHER" id="PTHR48039">
    <property type="entry name" value="RNA-BINDING MOTIF PROTEIN 14B"/>
    <property type="match status" value="1"/>
</dbReference>
<dbReference type="GO" id="GO:0003729">
    <property type="term" value="F:mRNA binding"/>
    <property type="evidence" value="ECO:0007669"/>
    <property type="project" value="TreeGrafter"/>
</dbReference>
<gene>
    <name evidence="10" type="ORF">D910_06864</name>
    <name evidence="9" type="ORF">YQE_12396</name>
</gene>
<dbReference type="SUPFAM" id="SSF54928">
    <property type="entry name" value="RNA-binding domain, RBD"/>
    <property type="match status" value="4"/>
</dbReference>
<sequence>MSRLIVKNLPQAITEEKVRELFSQHGAITDIQLKYTKEGKFRKFGFVGFRNEQEAETAIKTLHNSFINTTKITVENCALLGNKPKSWSKYAADSTAFKKANVAKRKPSEDEDSSEKKAKPPKKQKKSNEVKELLQKYKNDPMFKEFLMVHNREDAIEELEKPTEEPTDQETEPAEELTEKIAEAPVSDMEYMNLLKKGIAKVEKQLKPKDEKKKKNFQLFTLKLIDLPYSTKKKDIKAFFKSNIPFSIRIPRQVKGIAFVGYKSEDKFKVALRKDKSFIKGRQIRVVHYVEKNDPGKAEADSKRCKWKSQEEALKNEEDIAESGRIFIRNLSYTATEKDLEDLFVKHGPLAEVNLPIDSTSRQSKGFAVVTFVMPEHAVKAYTELDGSILQGRMMHLLPGKAKDISEEEKLDGMRRYKTHNILDFLMKILMFDAESSNYKSKKAAQLKSQAGSSHNWNTLFLGHDAVAGVMAGTYGVTKDDLIGPDAKGNAAARLALGETQLVLQTRNYLEEHGVLVDMFNTAPKTRSKTVLLVKNLPPRTEAEEIRKMFGEHGELGRVILPPSGITAIVEFFEPSEARKAFLKLAYSKFKSAPLYLEWAPESSLADAKKAPVASKPPANTPEDNNNSNKDEDNENAPVEEEESEGEAEPDTTLFVKNLNFITTDEDLRKHFEGCGKLKHASVATKKDHNNPGEKLSMGYGFVQFYLKKSADNALKSMQQSVLDGKSLELKRSEKTIRTEQPTSARKATKLSKQNGSKILIRNVPFQAGANELLDLFKHFGDIKALRMPKKMDGSNSHRGFAFVDYTSEADAKNAFATLSQSTHLFGRRLVLEWASPEEGVEEIRKRTTEHFKQYEDVKSKKAVYNIE</sequence>
<evidence type="ECO:0000259" key="8">
    <source>
        <dbReference type="PROSITE" id="PS50102"/>
    </source>
</evidence>
<reference evidence="9 11" key="1">
    <citation type="journal article" date="2013" name="Genome Biol.">
        <title>Draft genome of the mountain pine beetle, Dendroctonus ponderosae Hopkins, a major forest pest.</title>
        <authorList>
            <person name="Keeling C.I."/>
            <person name="Yuen M.M."/>
            <person name="Liao N.Y."/>
            <person name="Docking T.R."/>
            <person name="Chan S.K."/>
            <person name="Taylor G.A."/>
            <person name="Palmquist D.L."/>
            <person name="Jackman S.D."/>
            <person name="Nguyen A."/>
            <person name="Li M."/>
            <person name="Henderson H."/>
            <person name="Janes J.K."/>
            <person name="Zhao Y."/>
            <person name="Pandoh P."/>
            <person name="Moore R."/>
            <person name="Sperling F.A."/>
            <person name="Huber D.P."/>
            <person name="Birol I."/>
            <person name="Jones S.J."/>
            <person name="Bohlmann J."/>
        </authorList>
    </citation>
    <scope>NUCLEOTIDE SEQUENCE</scope>
</reference>
<feature type="domain" description="RRM" evidence="8">
    <location>
        <begin position="757"/>
        <end position="837"/>
    </location>
</feature>
<dbReference type="InterPro" id="IPR000504">
    <property type="entry name" value="RRM_dom"/>
</dbReference>
<dbReference type="InterPro" id="IPR034423">
    <property type="entry name" value="RBM19_RRM5"/>
</dbReference>
<feature type="domain" description="RRM" evidence="8">
    <location>
        <begin position="2"/>
        <end position="75"/>
    </location>
</feature>
<dbReference type="InterPro" id="IPR012677">
    <property type="entry name" value="Nucleotide-bd_a/b_plait_sf"/>
</dbReference>
<evidence type="ECO:0000256" key="3">
    <source>
        <dbReference type="ARBA" id="ARBA00022737"/>
    </source>
</evidence>
<evidence type="ECO:0000313" key="9">
    <source>
        <dbReference type="EMBL" id="ENN70996.1"/>
    </source>
</evidence>
<dbReference type="InterPro" id="IPR034418">
    <property type="entry name" value="RMB19_RRM1"/>
</dbReference>
<keyword evidence="5" id="KW-0539">Nucleus</keyword>
<dbReference type="Pfam" id="PF00076">
    <property type="entry name" value="RRM_1"/>
    <property type="match status" value="6"/>
</dbReference>
<feature type="region of interest" description="Disordered" evidence="7">
    <location>
        <begin position="609"/>
        <end position="653"/>
    </location>
</feature>
<dbReference type="EMBL" id="KB741280">
    <property type="protein sequence ID" value="ENN70996.1"/>
    <property type="molecule type" value="Genomic_DNA"/>
</dbReference>
<evidence type="ECO:0000313" key="10">
    <source>
        <dbReference type="EMBL" id="ERL89498.1"/>
    </source>
</evidence>
<evidence type="ECO:0000256" key="1">
    <source>
        <dbReference type="ARBA" id="ARBA00004123"/>
    </source>
</evidence>
<dbReference type="HOGENOM" id="CLU_008479_0_0_1"/>
<keyword evidence="4 6" id="KW-0694">RNA-binding</keyword>
<dbReference type="InterPro" id="IPR035979">
    <property type="entry name" value="RBD_domain_sf"/>
</dbReference>
<dbReference type="OrthoDB" id="439639at2759"/>
<dbReference type="Gene3D" id="3.30.70.330">
    <property type="match status" value="6"/>
</dbReference>
<feature type="domain" description="RRM" evidence="8">
    <location>
        <begin position="530"/>
        <end position="602"/>
    </location>
</feature>
<dbReference type="CDD" id="cd12564">
    <property type="entry name" value="RRM1_RBM19"/>
    <property type="match status" value="1"/>
</dbReference>
<evidence type="ECO:0000256" key="5">
    <source>
        <dbReference type="ARBA" id="ARBA00023242"/>
    </source>
</evidence>
<feature type="domain" description="RRM" evidence="8">
    <location>
        <begin position="324"/>
        <end position="402"/>
    </location>
</feature>
<dbReference type="OMA" id="FNNTCIQ"/>
<dbReference type="InterPro" id="IPR051945">
    <property type="entry name" value="RRM_MRD1_RNA_proc_ribogen"/>
</dbReference>
<dbReference type="STRING" id="77166.N6TRR6"/>
<feature type="domain" description="RRM" evidence="8">
    <location>
        <begin position="220"/>
        <end position="286"/>
    </location>
</feature>
<protein>
    <recommendedName>
        <fullName evidence="8">RRM domain-containing protein</fullName>
    </recommendedName>
</protein>
<dbReference type="AlphaFoldDB" id="N6TRR6"/>
<name>N6TRR6_DENPD</name>
<dbReference type="Proteomes" id="UP000030742">
    <property type="component" value="Unassembled WGS sequence"/>
</dbReference>
<dbReference type="FunFam" id="3.30.70.330:FF:000738">
    <property type="entry name" value="RNA-binding motif protein 19"/>
    <property type="match status" value="1"/>
</dbReference>
<accession>N6TRR6</accession>
<evidence type="ECO:0000256" key="7">
    <source>
        <dbReference type="SAM" id="MobiDB-lite"/>
    </source>
</evidence>
<dbReference type="PANTHER" id="PTHR48039:SF5">
    <property type="entry name" value="RNA-BINDING PROTEIN 28"/>
    <property type="match status" value="1"/>
</dbReference>
<keyword evidence="3" id="KW-0677">Repeat</keyword>
<dbReference type="GO" id="GO:0005730">
    <property type="term" value="C:nucleolus"/>
    <property type="evidence" value="ECO:0007669"/>
    <property type="project" value="TreeGrafter"/>
</dbReference>
<dbReference type="EMBL" id="KB632170">
    <property type="protein sequence ID" value="ERL89498.1"/>
    <property type="molecule type" value="Genomic_DNA"/>
</dbReference>
<proteinExistence type="inferred from homology"/>
<feature type="non-terminal residue" evidence="9">
    <location>
        <position position="1"/>
    </location>
</feature>
<comment type="subcellular location">
    <subcellularLocation>
        <location evidence="1">Nucleus</location>
    </subcellularLocation>
</comment>
<evidence type="ECO:0000256" key="2">
    <source>
        <dbReference type="ARBA" id="ARBA00008033"/>
    </source>
</evidence>
<dbReference type="PROSITE" id="PS50102">
    <property type="entry name" value="RRM"/>
    <property type="match status" value="6"/>
</dbReference>
<feature type="region of interest" description="Disordered" evidence="7">
    <location>
        <begin position="99"/>
        <end position="129"/>
    </location>
</feature>
<comment type="similarity">
    <text evidence="2">Belongs to the RRM MRD1 family.</text>
</comment>